<evidence type="ECO:0000313" key="6">
    <source>
        <dbReference type="Proteomes" id="UP000037939"/>
    </source>
</evidence>
<keyword evidence="2" id="KW-0175">Coiled coil</keyword>
<keyword evidence="5" id="KW-0378">Hydrolase</keyword>
<dbReference type="GO" id="GO:0008233">
    <property type="term" value="F:peptidase activity"/>
    <property type="evidence" value="ECO:0007669"/>
    <property type="project" value="UniProtKB-KW"/>
</dbReference>
<dbReference type="SUPFAM" id="SSF117892">
    <property type="entry name" value="Band 7/SPFH domain"/>
    <property type="match status" value="1"/>
</dbReference>
<dbReference type="Pfam" id="PF01145">
    <property type="entry name" value="Band_7"/>
    <property type="match status" value="1"/>
</dbReference>
<dbReference type="PANTHER" id="PTHR23222:SF0">
    <property type="entry name" value="PROHIBITIN 1"/>
    <property type="match status" value="1"/>
</dbReference>
<dbReference type="Proteomes" id="UP000037939">
    <property type="component" value="Unassembled WGS sequence"/>
</dbReference>
<sequence>MQDKLTRNALKIVAVLIVLYVLLASFYTVTQGERGIVFRFGQIQSVESEGLHFKLPMVDSVVKVDVRTVKADAPTTASTRDLQNVTTKVALNYHLDATALKDTYSRFGLDVEEKLIDPRIQETTKAVTARFSAEELLSRRDDVRSEIANNLRTSLRSYNIVVEDIQITDFHFSASFDHAIEAKQVAEQQAQKANNDLARIKIEAEQKIAMAQAEAQTIKIQANAIREQGGQEYVQLKAIEKWNGELPQVAGANTPFINLNSAQK</sequence>
<dbReference type="PRINTS" id="PR00679">
    <property type="entry name" value="PROHIBITIN"/>
</dbReference>
<reference evidence="5 6" key="1">
    <citation type="submission" date="2015-07" db="EMBL/GenBank/DDBJ databases">
        <title>Draft genome sequence of the Amantichitinum ursilacus IGB-41, a new chitin-degrading bacterium.</title>
        <authorList>
            <person name="Kirstahler P."/>
            <person name="Guenther M."/>
            <person name="Grumaz C."/>
            <person name="Rupp S."/>
            <person name="Zibek S."/>
            <person name="Sohn K."/>
        </authorList>
    </citation>
    <scope>NUCLEOTIDE SEQUENCE [LARGE SCALE GENOMIC DNA]</scope>
    <source>
        <strain evidence="5 6">IGB-41</strain>
    </source>
</reference>
<feature type="coiled-coil region" evidence="2">
    <location>
        <begin position="176"/>
        <end position="228"/>
    </location>
</feature>
<accession>A0A0N0GQS5</accession>
<keyword evidence="3" id="KW-0472">Membrane</keyword>
<evidence type="ECO:0000256" key="1">
    <source>
        <dbReference type="ARBA" id="ARBA00004167"/>
    </source>
</evidence>
<keyword evidence="3" id="KW-0812">Transmembrane</keyword>
<organism evidence="5 6">
    <name type="scientific">Amantichitinum ursilacus</name>
    <dbReference type="NCBI Taxonomy" id="857265"/>
    <lineage>
        <taxon>Bacteria</taxon>
        <taxon>Pseudomonadati</taxon>
        <taxon>Pseudomonadota</taxon>
        <taxon>Betaproteobacteria</taxon>
        <taxon>Neisseriales</taxon>
        <taxon>Chitinibacteraceae</taxon>
        <taxon>Amantichitinum</taxon>
    </lineage>
</organism>
<comment type="subcellular location">
    <subcellularLocation>
        <location evidence="1">Membrane</location>
        <topology evidence="1">Single-pass membrane protein</topology>
    </subcellularLocation>
</comment>
<dbReference type="RefSeq" id="WP_053935890.1">
    <property type="nucleotide sequence ID" value="NZ_LAQT01000001.1"/>
</dbReference>
<dbReference type="EMBL" id="LAQT01000001">
    <property type="protein sequence ID" value="KPC55160.1"/>
    <property type="molecule type" value="Genomic_DNA"/>
</dbReference>
<protein>
    <submittedName>
        <fullName evidence="5">Modulator of FtsH protease HflK</fullName>
    </submittedName>
</protein>
<name>A0A0N0GQS5_9NEIS</name>
<dbReference type="GO" id="GO:0016020">
    <property type="term" value="C:membrane"/>
    <property type="evidence" value="ECO:0007669"/>
    <property type="project" value="UniProtKB-SubCell"/>
</dbReference>
<keyword evidence="6" id="KW-1185">Reference proteome</keyword>
<evidence type="ECO:0000313" key="5">
    <source>
        <dbReference type="EMBL" id="KPC55160.1"/>
    </source>
</evidence>
<dbReference type="SMART" id="SM00244">
    <property type="entry name" value="PHB"/>
    <property type="match status" value="1"/>
</dbReference>
<gene>
    <name evidence="5" type="primary">hflK_1</name>
    <name evidence="5" type="ORF">WG78_00835</name>
</gene>
<dbReference type="Gene3D" id="3.30.479.30">
    <property type="entry name" value="Band 7 domain"/>
    <property type="match status" value="1"/>
</dbReference>
<dbReference type="STRING" id="857265.WG78_00835"/>
<evidence type="ECO:0000259" key="4">
    <source>
        <dbReference type="SMART" id="SM00244"/>
    </source>
</evidence>
<proteinExistence type="predicted"/>
<evidence type="ECO:0000256" key="2">
    <source>
        <dbReference type="SAM" id="Coils"/>
    </source>
</evidence>
<dbReference type="CDD" id="cd03401">
    <property type="entry name" value="SPFH_prohibitin"/>
    <property type="match status" value="1"/>
</dbReference>
<dbReference type="AlphaFoldDB" id="A0A0N0GQS5"/>
<feature type="transmembrane region" description="Helical" evidence="3">
    <location>
        <begin position="12"/>
        <end position="29"/>
    </location>
</feature>
<dbReference type="InterPro" id="IPR036013">
    <property type="entry name" value="Band_7/SPFH_dom_sf"/>
</dbReference>
<dbReference type="OrthoDB" id="9812991at2"/>
<dbReference type="PANTHER" id="PTHR23222">
    <property type="entry name" value="PROHIBITIN"/>
    <property type="match status" value="1"/>
</dbReference>
<comment type="caution">
    <text evidence="5">The sequence shown here is derived from an EMBL/GenBank/DDBJ whole genome shotgun (WGS) entry which is preliminary data.</text>
</comment>
<dbReference type="GO" id="GO:0006508">
    <property type="term" value="P:proteolysis"/>
    <property type="evidence" value="ECO:0007669"/>
    <property type="project" value="UniProtKB-KW"/>
</dbReference>
<dbReference type="InterPro" id="IPR000163">
    <property type="entry name" value="Prohibitin"/>
</dbReference>
<evidence type="ECO:0000256" key="3">
    <source>
        <dbReference type="SAM" id="Phobius"/>
    </source>
</evidence>
<keyword evidence="5" id="KW-0645">Protease</keyword>
<dbReference type="InterPro" id="IPR001107">
    <property type="entry name" value="Band_7"/>
</dbReference>
<feature type="domain" description="Band 7" evidence="4">
    <location>
        <begin position="24"/>
        <end position="184"/>
    </location>
</feature>
<keyword evidence="3" id="KW-1133">Transmembrane helix</keyword>